<dbReference type="Proteomes" id="UP000190897">
    <property type="component" value="Unassembled WGS sequence"/>
</dbReference>
<evidence type="ECO:0000313" key="1">
    <source>
        <dbReference type="EMBL" id="SKB69647.1"/>
    </source>
</evidence>
<dbReference type="STRING" id="651661.SAMN05660293_01540"/>
<gene>
    <name evidence="1" type="ORF">SAMN05660293_01540</name>
</gene>
<dbReference type="AlphaFoldDB" id="A0A1T5DDI7"/>
<organism evidence="1 2">
    <name type="scientific">Dyadobacter psychrophilus</name>
    <dbReference type="NCBI Taxonomy" id="651661"/>
    <lineage>
        <taxon>Bacteria</taxon>
        <taxon>Pseudomonadati</taxon>
        <taxon>Bacteroidota</taxon>
        <taxon>Cytophagia</taxon>
        <taxon>Cytophagales</taxon>
        <taxon>Spirosomataceae</taxon>
        <taxon>Dyadobacter</taxon>
    </lineage>
</organism>
<reference evidence="2" key="1">
    <citation type="submission" date="2017-02" db="EMBL/GenBank/DDBJ databases">
        <authorList>
            <person name="Varghese N."/>
            <person name="Submissions S."/>
        </authorList>
    </citation>
    <scope>NUCLEOTIDE SEQUENCE [LARGE SCALE GENOMIC DNA]</scope>
    <source>
        <strain evidence="2">DSM 22270</strain>
    </source>
</reference>
<evidence type="ECO:0000313" key="2">
    <source>
        <dbReference type="Proteomes" id="UP000190897"/>
    </source>
</evidence>
<accession>A0A1T5DDI7</accession>
<dbReference type="EMBL" id="FUZA01000002">
    <property type="protein sequence ID" value="SKB69647.1"/>
    <property type="molecule type" value="Genomic_DNA"/>
</dbReference>
<name>A0A1T5DDI7_9BACT</name>
<proteinExistence type="predicted"/>
<keyword evidence="2" id="KW-1185">Reference proteome</keyword>
<protein>
    <submittedName>
        <fullName evidence="1">Uncharacterized protein</fullName>
    </submittedName>
</protein>
<sequence length="103" mass="12034">MTMNPLLPHQKYYPLQELIKERKSDGGDFTLTILFIDEHLKKYGKTGIPNSAYRYSSIFWSNDLRSPTHVWKPAWLTNGCYVTSIDNVSEEKRTGSIKFSFKR</sequence>